<sequence length="826" mass="92522">MTLTRFWPSGQLKFTGIMGLFKFRSLCLCLLLVFKVCVAVNQLVGQIYPGFQASQMQWVEHDGWFLLSKNKVFAFGFYTALDAKNYVLVVSHRQTCQIIWTANRGGLLFGKSDRFVFENNGNVYLESGDKVAWSTNTTGERATSMELLDSGNLVLHGDNGRILWQSFSHPTDTLISGQEFVVGMRLKSFPRKDRSDFLEFKSGDLVLYSGFQTPQTYWSLLDEIQKTSKNFTGEVYSAGLVANSWNFYDQSKVFLWQFNFSQNSDVNVTWVAKLGSDGAIAFYNLHQQGKPIAEATKLPQNPCNLPETCPPLQVCYFDTVCQCPKPLADQNDCSPPIVSTCDSVDVDLLYIGEKLDYSPLRFVKPNMNTDIDACKKACLGNCSCSALFFENSTGNCFLFDHIAGLRRAELGSGGFVLHVKQNPAKEGSTNEARHVLVVVMIVIATIVVIAGLLYVGFCYYRKQKRLLEFAQENLEEDSFFGLDSFSGMPVRYTYGELCKATKNFSTKVGQGGFGSVYKGVMPDGSQLAVKKLEGVGQGKKEFRAEVRIIGSIHHVHLVKLKGFCAEGVHRLLVYEFMGNGSLDKWIFKNSEESNILDWDTRFNIALGTAKGLAYLHEECESKIVHCDIKPENVLLDDNFNAKVSDFGLAKLMSREESLVYTTLRGTRGYLAPEWITNNPISERSDVYSYGMVLLEIIGGRKSYDPGEVSEKAHLPSFAFKKLEEGDVNEILDPKLDINSKDERFLTAVKVALWCIQEEMRLRPPMTKVVQMLEGLCDVPEPPISSIPGLRAYSGFLKCNSDWGTSSERTEFNSDAHLSDIRLSGPR</sequence>
<dbReference type="EMBL" id="AWWV01014988">
    <property type="protein sequence ID" value="OMO54335.1"/>
    <property type="molecule type" value="Genomic_DNA"/>
</dbReference>
<feature type="binding site" evidence="20">
    <location>
        <position position="531"/>
    </location>
    <ligand>
        <name>ATP</name>
        <dbReference type="ChEBI" id="CHEBI:30616"/>
    </ligand>
</feature>
<dbReference type="GO" id="GO:0030246">
    <property type="term" value="F:carbohydrate binding"/>
    <property type="evidence" value="ECO:0007669"/>
    <property type="project" value="UniProtKB-KW"/>
</dbReference>
<dbReference type="InterPro" id="IPR051343">
    <property type="entry name" value="G-type_lectin_kinases/EP1-like"/>
</dbReference>
<evidence type="ECO:0000256" key="21">
    <source>
        <dbReference type="SAM" id="Phobius"/>
    </source>
</evidence>
<dbReference type="InterPro" id="IPR001480">
    <property type="entry name" value="Bulb-type_lectin_dom"/>
</dbReference>
<dbReference type="Gramene" id="OMO54335">
    <property type="protein sequence ID" value="OMO54335"/>
    <property type="gene ID" value="CCACVL1_27878"/>
</dbReference>
<dbReference type="InterPro" id="IPR008271">
    <property type="entry name" value="Ser/Thr_kinase_AS"/>
</dbReference>
<dbReference type="InterPro" id="IPR000719">
    <property type="entry name" value="Prot_kinase_dom"/>
</dbReference>
<keyword evidence="16" id="KW-0325">Glycoprotein</keyword>
<evidence type="ECO:0000256" key="3">
    <source>
        <dbReference type="ARBA" id="ARBA00022536"/>
    </source>
</evidence>
<keyword evidence="7" id="KW-0732">Signal</keyword>
<keyword evidence="26" id="KW-1185">Reference proteome</keyword>
<dbReference type="SUPFAM" id="SSF51110">
    <property type="entry name" value="alpha-D-mannose-specific plant lectins"/>
    <property type="match status" value="1"/>
</dbReference>
<evidence type="ECO:0000256" key="13">
    <source>
        <dbReference type="ARBA" id="ARBA00023136"/>
    </source>
</evidence>
<keyword evidence="14" id="KW-1015">Disulfide bond</keyword>
<dbReference type="PROSITE" id="PS50948">
    <property type="entry name" value="PAN"/>
    <property type="match status" value="1"/>
</dbReference>
<dbReference type="Proteomes" id="UP000188268">
    <property type="component" value="Unassembled WGS sequence"/>
</dbReference>
<evidence type="ECO:0000256" key="14">
    <source>
        <dbReference type="ARBA" id="ARBA00023157"/>
    </source>
</evidence>
<dbReference type="PROSITE" id="PS00108">
    <property type="entry name" value="PROTEIN_KINASE_ST"/>
    <property type="match status" value="1"/>
</dbReference>
<dbReference type="PIRSF" id="PIRSF000641">
    <property type="entry name" value="SRK"/>
    <property type="match status" value="1"/>
</dbReference>
<dbReference type="PROSITE" id="PS50011">
    <property type="entry name" value="PROTEIN_KINASE_DOM"/>
    <property type="match status" value="1"/>
</dbReference>
<feature type="domain" description="Protein kinase" evidence="22">
    <location>
        <begin position="502"/>
        <end position="775"/>
    </location>
</feature>
<dbReference type="AlphaFoldDB" id="A0A1R3G8B2"/>
<dbReference type="Gene3D" id="3.30.200.20">
    <property type="entry name" value="Phosphorylase Kinase, domain 1"/>
    <property type="match status" value="1"/>
</dbReference>
<keyword evidence="13 21" id="KW-0472">Membrane</keyword>
<dbReference type="InterPro" id="IPR011009">
    <property type="entry name" value="Kinase-like_dom_sf"/>
</dbReference>
<reference evidence="25 26" key="1">
    <citation type="submission" date="2013-09" db="EMBL/GenBank/DDBJ databases">
        <title>Corchorus capsularis genome sequencing.</title>
        <authorList>
            <person name="Alam M."/>
            <person name="Haque M.S."/>
            <person name="Islam M.S."/>
            <person name="Emdad E.M."/>
            <person name="Islam M.M."/>
            <person name="Ahmed B."/>
            <person name="Halim A."/>
            <person name="Hossen Q.M.M."/>
            <person name="Hossain M.Z."/>
            <person name="Ahmed R."/>
            <person name="Khan M.M."/>
            <person name="Islam R."/>
            <person name="Rashid M.M."/>
            <person name="Khan S.A."/>
            <person name="Rahman M.S."/>
            <person name="Alam M."/>
        </authorList>
    </citation>
    <scope>NUCLEOTIDE SEQUENCE [LARGE SCALE GENOMIC DNA]</scope>
    <source>
        <strain evidence="26">cv. CVL-1</strain>
        <tissue evidence="25">Whole seedling</tissue>
    </source>
</reference>
<evidence type="ECO:0000259" key="23">
    <source>
        <dbReference type="PROSITE" id="PS50927"/>
    </source>
</evidence>
<evidence type="ECO:0000256" key="8">
    <source>
        <dbReference type="ARBA" id="ARBA00022734"/>
    </source>
</evidence>
<dbReference type="Pfam" id="PF08276">
    <property type="entry name" value="PAN_2"/>
    <property type="match status" value="1"/>
</dbReference>
<dbReference type="GO" id="GO:0106310">
    <property type="term" value="F:protein serine kinase activity"/>
    <property type="evidence" value="ECO:0007669"/>
    <property type="project" value="RHEA"/>
</dbReference>
<keyword evidence="5 19" id="KW-0808">Transferase</keyword>
<evidence type="ECO:0000256" key="18">
    <source>
        <dbReference type="ARBA" id="ARBA00048679"/>
    </source>
</evidence>
<evidence type="ECO:0000256" key="19">
    <source>
        <dbReference type="PIRNR" id="PIRNR000641"/>
    </source>
</evidence>
<dbReference type="PROSITE" id="PS50927">
    <property type="entry name" value="BULB_LECTIN"/>
    <property type="match status" value="1"/>
</dbReference>
<dbReference type="FunFam" id="3.30.200.20:FF:000178">
    <property type="entry name" value="serine/threonine-protein kinase PBS1-like"/>
    <property type="match status" value="1"/>
</dbReference>
<dbReference type="EC" id="2.7.11.1" evidence="19"/>
<organism evidence="25 26">
    <name type="scientific">Corchorus capsularis</name>
    <name type="common">Jute</name>
    <dbReference type="NCBI Taxonomy" id="210143"/>
    <lineage>
        <taxon>Eukaryota</taxon>
        <taxon>Viridiplantae</taxon>
        <taxon>Streptophyta</taxon>
        <taxon>Embryophyta</taxon>
        <taxon>Tracheophyta</taxon>
        <taxon>Spermatophyta</taxon>
        <taxon>Magnoliopsida</taxon>
        <taxon>eudicotyledons</taxon>
        <taxon>Gunneridae</taxon>
        <taxon>Pentapetalae</taxon>
        <taxon>rosids</taxon>
        <taxon>malvids</taxon>
        <taxon>Malvales</taxon>
        <taxon>Malvaceae</taxon>
        <taxon>Grewioideae</taxon>
        <taxon>Apeibeae</taxon>
        <taxon>Corchorus</taxon>
    </lineage>
</organism>
<feature type="domain" description="Bulb-type lectin" evidence="23">
    <location>
        <begin position="51"/>
        <end position="168"/>
    </location>
</feature>
<dbReference type="GO" id="GO:0005524">
    <property type="term" value="F:ATP binding"/>
    <property type="evidence" value="ECO:0007669"/>
    <property type="project" value="UniProtKB-UniRule"/>
</dbReference>
<dbReference type="OMA" id="SYMKVST"/>
<keyword evidence="11 19" id="KW-0067">ATP-binding</keyword>
<evidence type="ECO:0000256" key="2">
    <source>
        <dbReference type="ARBA" id="ARBA00022527"/>
    </source>
</evidence>
<protein>
    <recommendedName>
        <fullName evidence="19">Receptor-like serine/threonine-protein kinase</fullName>
        <ecNumber evidence="19">2.7.11.1</ecNumber>
    </recommendedName>
</protein>
<keyword evidence="12 21" id="KW-1133">Transmembrane helix</keyword>
<dbReference type="InterPro" id="IPR024171">
    <property type="entry name" value="SRK-like_kinase"/>
</dbReference>
<evidence type="ECO:0000256" key="9">
    <source>
        <dbReference type="ARBA" id="ARBA00022741"/>
    </source>
</evidence>
<dbReference type="OrthoDB" id="1668230at2759"/>
<proteinExistence type="inferred from homology"/>
<dbReference type="PANTHER" id="PTHR47976">
    <property type="entry name" value="G-TYPE LECTIN S-RECEPTOR-LIKE SERINE/THREONINE-PROTEIN KINASE SD2-5"/>
    <property type="match status" value="1"/>
</dbReference>
<feature type="transmembrane region" description="Helical" evidence="21">
    <location>
        <begin position="435"/>
        <end position="460"/>
    </location>
</feature>
<dbReference type="SMART" id="SM00108">
    <property type="entry name" value="B_lectin"/>
    <property type="match status" value="1"/>
</dbReference>
<keyword evidence="15" id="KW-0675">Receptor</keyword>
<dbReference type="Pfam" id="PF00069">
    <property type="entry name" value="Pkinase"/>
    <property type="match status" value="1"/>
</dbReference>
<comment type="similarity">
    <text evidence="19">Belongs to the protein kinase superfamily. Ser/Thr protein kinase family.</text>
</comment>
<comment type="caution">
    <text evidence="25">The sequence shown here is derived from an EMBL/GenBank/DDBJ whole genome shotgun (WGS) entry which is preliminary data.</text>
</comment>
<gene>
    <name evidence="25" type="ORF">CCACVL1_27878</name>
</gene>
<evidence type="ECO:0000256" key="4">
    <source>
        <dbReference type="ARBA" id="ARBA00022553"/>
    </source>
</evidence>
<dbReference type="SMART" id="SM00220">
    <property type="entry name" value="S_TKc"/>
    <property type="match status" value="1"/>
</dbReference>
<comment type="subcellular location">
    <subcellularLocation>
        <location evidence="1">Membrane</location>
        <topology evidence="1">Single-pass type I membrane protein</topology>
    </subcellularLocation>
</comment>
<dbReference type="PANTHER" id="PTHR47976:SF115">
    <property type="entry name" value="RECEPTOR-LIKE SERINE_THREONINE-PROTEIN KINASE"/>
    <property type="match status" value="1"/>
</dbReference>
<dbReference type="Gene3D" id="2.90.10.10">
    <property type="entry name" value="Bulb-type lectin domain"/>
    <property type="match status" value="1"/>
</dbReference>
<evidence type="ECO:0000256" key="5">
    <source>
        <dbReference type="ARBA" id="ARBA00022679"/>
    </source>
</evidence>
<evidence type="ECO:0000256" key="11">
    <source>
        <dbReference type="ARBA" id="ARBA00022840"/>
    </source>
</evidence>
<dbReference type="InterPro" id="IPR003609">
    <property type="entry name" value="Pan_app"/>
</dbReference>
<accession>A0A1R3G8B2</accession>
<dbReference type="InterPro" id="IPR036426">
    <property type="entry name" value="Bulb-type_lectin_dom_sf"/>
</dbReference>
<evidence type="ECO:0000259" key="22">
    <source>
        <dbReference type="PROSITE" id="PS50011"/>
    </source>
</evidence>
<dbReference type="SUPFAM" id="SSF56112">
    <property type="entry name" value="Protein kinase-like (PK-like)"/>
    <property type="match status" value="1"/>
</dbReference>
<evidence type="ECO:0000313" key="25">
    <source>
        <dbReference type="EMBL" id="OMO54335.1"/>
    </source>
</evidence>
<evidence type="ECO:0000256" key="16">
    <source>
        <dbReference type="ARBA" id="ARBA00023180"/>
    </source>
</evidence>
<feature type="domain" description="Apple" evidence="24">
    <location>
        <begin position="341"/>
        <end position="422"/>
    </location>
</feature>
<dbReference type="InterPro" id="IPR017441">
    <property type="entry name" value="Protein_kinase_ATP_BS"/>
</dbReference>
<keyword evidence="9 19" id="KW-0547">Nucleotide-binding</keyword>
<evidence type="ECO:0000256" key="17">
    <source>
        <dbReference type="ARBA" id="ARBA00047899"/>
    </source>
</evidence>
<dbReference type="SMART" id="SM00473">
    <property type="entry name" value="PAN_AP"/>
    <property type="match status" value="1"/>
</dbReference>
<keyword evidence="3" id="KW-0245">EGF-like domain</keyword>
<evidence type="ECO:0000256" key="15">
    <source>
        <dbReference type="ARBA" id="ARBA00023170"/>
    </source>
</evidence>
<dbReference type="CDD" id="cd14066">
    <property type="entry name" value="STKc_IRAK"/>
    <property type="match status" value="1"/>
</dbReference>
<evidence type="ECO:0000256" key="6">
    <source>
        <dbReference type="ARBA" id="ARBA00022692"/>
    </source>
</evidence>
<evidence type="ECO:0000256" key="20">
    <source>
        <dbReference type="PROSITE-ProRule" id="PRU10141"/>
    </source>
</evidence>
<name>A0A1R3G8B2_COCAP</name>
<dbReference type="CDD" id="cd00028">
    <property type="entry name" value="B_lectin"/>
    <property type="match status" value="1"/>
</dbReference>
<comment type="catalytic activity">
    <reaction evidence="18 19">
        <text>L-seryl-[protein] + ATP = O-phospho-L-seryl-[protein] + ADP + H(+)</text>
        <dbReference type="Rhea" id="RHEA:17989"/>
        <dbReference type="Rhea" id="RHEA-COMP:9863"/>
        <dbReference type="Rhea" id="RHEA-COMP:11604"/>
        <dbReference type="ChEBI" id="CHEBI:15378"/>
        <dbReference type="ChEBI" id="CHEBI:29999"/>
        <dbReference type="ChEBI" id="CHEBI:30616"/>
        <dbReference type="ChEBI" id="CHEBI:83421"/>
        <dbReference type="ChEBI" id="CHEBI:456216"/>
        <dbReference type="EC" id="2.7.11.1"/>
    </reaction>
</comment>
<evidence type="ECO:0000256" key="1">
    <source>
        <dbReference type="ARBA" id="ARBA00004479"/>
    </source>
</evidence>
<evidence type="ECO:0000313" key="26">
    <source>
        <dbReference type="Proteomes" id="UP000188268"/>
    </source>
</evidence>
<keyword evidence="8" id="KW-0430">Lectin</keyword>
<evidence type="ECO:0000256" key="12">
    <source>
        <dbReference type="ARBA" id="ARBA00022989"/>
    </source>
</evidence>
<dbReference type="GO" id="GO:0016020">
    <property type="term" value="C:membrane"/>
    <property type="evidence" value="ECO:0007669"/>
    <property type="project" value="UniProtKB-SubCell"/>
</dbReference>
<keyword evidence="2 19" id="KW-0723">Serine/threonine-protein kinase</keyword>
<keyword evidence="6 21" id="KW-0812">Transmembrane</keyword>
<dbReference type="Gene3D" id="1.10.510.10">
    <property type="entry name" value="Transferase(Phosphotransferase) domain 1"/>
    <property type="match status" value="1"/>
</dbReference>
<comment type="catalytic activity">
    <reaction evidence="17 19">
        <text>L-threonyl-[protein] + ATP = O-phospho-L-threonyl-[protein] + ADP + H(+)</text>
        <dbReference type="Rhea" id="RHEA:46608"/>
        <dbReference type="Rhea" id="RHEA-COMP:11060"/>
        <dbReference type="Rhea" id="RHEA-COMP:11605"/>
        <dbReference type="ChEBI" id="CHEBI:15378"/>
        <dbReference type="ChEBI" id="CHEBI:30013"/>
        <dbReference type="ChEBI" id="CHEBI:30616"/>
        <dbReference type="ChEBI" id="CHEBI:61977"/>
        <dbReference type="ChEBI" id="CHEBI:456216"/>
        <dbReference type="EC" id="2.7.11.1"/>
    </reaction>
</comment>
<evidence type="ECO:0000256" key="7">
    <source>
        <dbReference type="ARBA" id="ARBA00022729"/>
    </source>
</evidence>
<dbReference type="GO" id="GO:0004674">
    <property type="term" value="F:protein serine/threonine kinase activity"/>
    <property type="evidence" value="ECO:0007669"/>
    <property type="project" value="UniProtKB-KW"/>
</dbReference>
<evidence type="ECO:0000259" key="24">
    <source>
        <dbReference type="PROSITE" id="PS50948"/>
    </source>
</evidence>
<evidence type="ECO:0000256" key="10">
    <source>
        <dbReference type="ARBA" id="ARBA00022777"/>
    </source>
</evidence>
<dbReference type="Pfam" id="PF01453">
    <property type="entry name" value="B_lectin"/>
    <property type="match status" value="1"/>
</dbReference>
<keyword evidence="10 19" id="KW-0418">Kinase</keyword>
<dbReference type="PROSITE" id="PS00107">
    <property type="entry name" value="PROTEIN_KINASE_ATP"/>
    <property type="match status" value="1"/>
</dbReference>
<dbReference type="FunFam" id="1.10.510.10:FF:000248">
    <property type="entry name" value="S-receptor-like kinase 5"/>
    <property type="match status" value="1"/>
</dbReference>
<keyword evidence="4" id="KW-0597">Phosphoprotein</keyword>